<dbReference type="Gene3D" id="3.90.550.10">
    <property type="entry name" value="Spore Coat Polysaccharide Biosynthesis Protein SpsA, Chain A"/>
    <property type="match status" value="1"/>
</dbReference>
<dbReference type="RefSeq" id="WP_012566279.1">
    <property type="nucleotide sequence ID" value="NC_011420.2"/>
</dbReference>
<dbReference type="InterPro" id="IPR001453">
    <property type="entry name" value="MoaB/Mog_dom"/>
</dbReference>
<reference evidence="3 4" key="1">
    <citation type="journal article" date="2010" name="BMC Genomics">
        <title>Metabolic flexibility revealed in the genome of the cyst-forming alpha-1 proteobacterium Rhodospirillum centenum.</title>
        <authorList>
            <person name="Lu Y.K."/>
            <person name="Marden J."/>
            <person name="Han M."/>
            <person name="Swingley W.D."/>
            <person name="Mastrian S.D."/>
            <person name="Chowdhury S.R."/>
            <person name="Hao J."/>
            <person name="Helmy T."/>
            <person name="Kim S."/>
            <person name="Kurdoglu A.A."/>
            <person name="Matthies H.J."/>
            <person name="Rollo D."/>
            <person name="Stothard P."/>
            <person name="Blankenship R.E."/>
            <person name="Bauer C.E."/>
            <person name="Touchman J.W."/>
        </authorList>
    </citation>
    <scope>NUCLEOTIDE SEQUENCE [LARGE SCALE GENOMIC DNA]</scope>
    <source>
        <strain evidence="4">ATCC 51521 / SW</strain>
    </source>
</reference>
<dbReference type="STRING" id="414684.RC1_1068"/>
<dbReference type="AlphaFoldDB" id="B6ISQ4"/>
<dbReference type="KEGG" id="rce:RC1_1068"/>
<dbReference type="PANTHER" id="PTHR43777">
    <property type="entry name" value="MOLYBDENUM COFACTOR CYTIDYLYLTRANSFERASE"/>
    <property type="match status" value="1"/>
</dbReference>
<dbReference type="eggNOG" id="COG2068">
    <property type="taxonomic scope" value="Bacteria"/>
</dbReference>
<gene>
    <name evidence="3" type="ordered locus">RC1_1068</name>
</gene>
<sequence>MRFGPLPLADAAGAVLAHSLKLRDVTFRKGRVLSGEDVATLAAAGLDTVVAALPEPGDVAEDEAAARLARAVAGPGLTVSAAFTGRVNLFAAVAGLAVVDREQVDRLNLLHESLTLATLPAHTPVEAGQMVATVKVIPFAAPETAIAAAEGLAAPAPLLHVAPWQGLRAGLVQTLLPGLKPTVLEKTQAATRDRLAGVGAILAAERRVPHEAAAVAAALTDLHDAGCTLLLVAGASAITDRRDVVPAGIGAAGGEVLHFGMPVDPGNLLLLGRMGGVPVLGLPGCARSPRLNGFDWVLHRLAAGLEVTGPDIMRLGVGGLLSEIPTRPLPRAQATTPPRAPRIAALVLAAGLSRRMGRNKLLADVGGVPLVTRAVDAALASQVRSVTVVVGHQQDAVREALAGRAVRTVEAAEHAAGLSASLKAGLRALPEDADGVLVLLGDMPRVGPAAIDRLIAAYAPAEGRAVCVPTCRGRRGNPVLWDRRFVAEMLDLTGDTGAKALLDRHADLVCEVEMPDDGVLVDVDTPEALAALTGGAITGGAIMGGE</sequence>
<evidence type="ECO:0000313" key="3">
    <source>
        <dbReference type="EMBL" id="ACI98490.1"/>
    </source>
</evidence>
<dbReference type="EMBL" id="CP000613">
    <property type="protein sequence ID" value="ACI98490.1"/>
    <property type="molecule type" value="Genomic_DNA"/>
</dbReference>
<dbReference type="PANTHER" id="PTHR43777:SF1">
    <property type="entry name" value="MOLYBDENUM COFACTOR CYTIDYLYLTRANSFERASE"/>
    <property type="match status" value="1"/>
</dbReference>
<dbReference type="OrthoDB" id="9779263at2"/>
<dbReference type="InterPro" id="IPR029044">
    <property type="entry name" value="Nucleotide-diphossugar_trans"/>
</dbReference>
<accession>B6ISQ4</accession>
<dbReference type="SUPFAM" id="SSF53448">
    <property type="entry name" value="Nucleotide-diphospho-sugar transferases"/>
    <property type="match status" value="1"/>
</dbReference>
<dbReference type="GO" id="GO:0016779">
    <property type="term" value="F:nucleotidyltransferase activity"/>
    <property type="evidence" value="ECO:0007669"/>
    <property type="project" value="UniProtKB-ARBA"/>
</dbReference>
<evidence type="ECO:0000313" key="4">
    <source>
        <dbReference type="Proteomes" id="UP000001591"/>
    </source>
</evidence>
<organism evidence="3 4">
    <name type="scientific">Rhodospirillum centenum (strain ATCC 51521 / SW)</name>
    <dbReference type="NCBI Taxonomy" id="414684"/>
    <lineage>
        <taxon>Bacteria</taxon>
        <taxon>Pseudomonadati</taxon>
        <taxon>Pseudomonadota</taxon>
        <taxon>Alphaproteobacteria</taxon>
        <taxon>Rhodospirillales</taxon>
        <taxon>Rhodospirillaceae</taxon>
        <taxon>Rhodospirillum</taxon>
    </lineage>
</organism>
<keyword evidence="1" id="KW-0460">Magnesium</keyword>
<dbReference type="InterPro" id="IPR025877">
    <property type="entry name" value="MobA-like_NTP_Trfase"/>
</dbReference>
<dbReference type="InterPro" id="IPR036425">
    <property type="entry name" value="MoaB/Mog-like_dom_sf"/>
</dbReference>
<name>B6ISQ4_RHOCS</name>
<protein>
    <submittedName>
        <fullName evidence="3">Molybdopterin binding protein, putative</fullName>
    </submittedName>
</protein>
<feature type="domain" description="MoaB/Mog" evidence="2">
    <location>
        <begin position="170"/>
        <end position="303"/>
    </location>
</feature>
<dbReference type="CDD" id="cd03522">
    <property type="entry name" value="MoeA_like"/>
    <property type="match status" value="1"/>
</dbReference>
<dbReference type="CDD" id="cd04182">
    <property type="entry name" value="GT_2_like_f"/>
    <property type="match status" value="1"/>
</dbReference>
<dbReference type="Pfam" id="PF12804">
    <property type="entry name" value="NTP_transf_3"/>
    <property type="match status" value="1"/>
</dbReference>
<evidence type="ECO:0000259" key="2">
    <source>
        <dbReference type="SMART" id="SM00852"/>
    </source>
</evidence>
<dbReference type="InterPro" id="IPR012184">
    <property type="entry name" value="Bifunc_Mopterin-bd"/>
</dbReference>
<dbReference type="Proteomes" id="UP000001591">
    <property type="component" value="Chromosome"/>
</dbReference>
<dbReference type="HOGENOM" id="CLU_505971_0_0_5"/>
<dbReference type="Gene3D" id="3.40.980.10">
    <property type="entry name" value="MoaB/Mog-like domain"/>
    <property type="match status" value="1"/>
</dbReference>
<evidence type="ECO:0000256" key="1">
    <source>
        <dbReference type="ARBA" id="ARBA00022842"/>
    </source>
</evidence>
<keyword evidence="4" id="KW-1185">Reference proteome</keyword>
<dbReference type="SUPFAM" id="SSF53218">
    <property type="entry name" value="Molybdenum cofactor biosynthesis proteins"/>
    <property type="match status" value="1"/>
</dbReference>
<dbReference type="PIRSF" id="PIRSF036626">
    <property type="entry name" value="MPTBd_MobAlike"/>
    <property type="match status" value="1"/>
</dbReference>
<dbReference type="SMART" id="SM00852">
    <property type="entry name" value="MoCF_biosynth"/>
    <property type="match status" value="1"/>
</dbReference>
<proteinExistence type="predicted"/>